<dbReference type="AlphaFoldDB" id="A0A1X2HG52"/>
<name>A0A1X2HG52_SYNRA</name>
<sequence length="180" mass="20026">MPTHPTKGSDRPIATPVTGSPFVTTSNGNKPLQELQRVFAARRRQSTMTNGVAPERCRLSYGHLRSSLSRLMKTPFFISLSGCFQARAASVLNMVFRDCSAAKYTYMHIADDGLAPTYPAIEQLQGFQDAVSELLDCVLGGQNVRPITFEKLCSHSELYMSFTFVYRRHPGQGRGRDDES</sequence>
<evidence type="ECO:0000313" key="2">
    <source>
        <dbReference type="EMBL" id="ORY97945.1"/>
    </source>
</evidence>
<dbReference type="Proteomes" id="UP000242180">
    <property type="component" value="Unassembled WGS sequence"/>
</dbReference>
<organism evidence="2 3">
    <name type="scientific">Syncephalastrum racemosum</name>
    <name type="common">Filamentous fungus</name>
    <dbReference type="NCBI Taxonomy" id="13706"/>
    <lineage>
        <taxon>Eukaryota</taxon>
        <taxon>Fungi</taxon>
        <taxon>Fungi incertae sedis</taxon>
        <taxon>Mucoromycota</taxon>
        <taxon>Mucoromycotina</taxon>
        <taxon>Mucoromycetes</taxon>
        <taxon>Mucorales</taxon>
        <taxon>Syncephalastraceae</taxon>
        <taxon>Syncephalastrum</taxon>
    </lineage>
</organism>
<proteinExistence type="predicted"/>
<gene>
    <name evidence="2" type="ORF">BCR43DRAFT_490606</name>
</gene>
<reference evidence="2 3" key="1">
    <citation type="submission" date="2016-07" db="EMBL/GenBank/DDBJ databases">
        <title>Pervasive Adenine N6-methylation of Active Genes in Fungi.</title>
        <authorList>
            <consortium name="DOE Joint Genome Institute"/>
            <person name="Mondo S.J."/>
            <person name="Dannebaum R.O."/>
            <person name="Kuo R.C."/>
            <person name="Labutti K."/>
            <person name="Haridas S."/>
            <person name="Kuo A."/>
            <person name="Salamov A."/>
            <person name="Ahrendt S.R."/>
            <person name="Lipzen A."/>
            <person name="Sullivan W."/>
            <person name="Andreopoulos W.B."/>
            <person name="Clum A."/>
            <person name="Lindquist E."/>
            <person name="Daum C."/>
            <person name="Ramamoorthy G.K."/>
            <person name="Gryganskyi A."/>
            <person name="Culley D."/>
            <person name="Magnuson J.K."/>
            <person name="James T.Y."/>
            <person name="O'Malley M.A."/>
            <person name="Stajich J.E."/>
            <person name="Spatafora J.W."/>
            <person name="Visel A."/>
            <person name="Grigoriev I.V."/>
        </authorList>
    </citation>
    <scope>NUCLEOTIDE SEQUENCE [LARGE SCALE GENOMIC DNA]</scope>
    <source>
        <strain evidence="2 3">NRRL 2496</strain>
    </source>
</reference>
<accession>A0A1X2HG52</accession>
<evidence type="ECO:0000313" key="3">
    <source>
        <dbReference type="Proteomes" id="UP000242180"/>
    </source>
</evidence>
<keyword evidence="3" id="KW-1185">Reference proteome</keyword>
<feature type="compositionally biased region" description="Polar residues" evidence="1">
    <location>
        <begin position="17"/>
        <end position="27"/>
    </location>
</feature>
<comment type="caution">
    <text evidence="2">The sequence shown here is derived from an EMBL/GenBank/DDBJ whole genome shotgun (WGS) entry which is preliminary data.</text>
</comment>
<feature type="region of interest" description="Disordered" evidence="1">
    <location>
        <begin position="1"/>
        <end position="27"/>
    </location>
</feature>
<protein>
    <submittedName>
        <fullName evidence="2">Uncharacterized protein</fullName>
    </submittedName>
</protein>
<dbReference type="InParanoid" id="A0A1X2HG52"/>
<evidence type="ECO:0000256" key="1">
    <source>
        <dbReference type="SAM" id="MobiDB-lite"/>
    </source>
</evidence>
<dbReference type="EMBL" id="MCGN01000004">
    <property type="protein sequence ID" value="ORY97945.1"/>
    <property type="molecule type" value="Genomic_DNA"/>
</dbReference>